<dbReference type="PANTHER" id="PTHR43775:SF51">
    <property type="entry name" value="INACTIVE PHENOLPHTHIOCEROL SYNTHESIS POLYKETIDE SYNTHASE TYPE I PKS1-RELATED"/>
    <property type="match status" value="1"/>
</dbReference>
<evidence type="ECO:0000256" key="3">
    <source>
        <dbReference type="ARBA" id="ARBA00022679"/>
    </source>
</evidence>
<dbReference type="PROSITE" id="PS00012">
    <property type="entry name" value="PHOSPHOPANTETHEINE"/>
    <property type="match status" value="1"/>
</dbReference>
<dbReference type="RefSeq" id="WP_386164081.1">
    <property type="nucleotide sequence ID" value="NZ_JBHMBS010000068.1"/>
</dbReference>
<feature type="domain" description="Carrier" evidence="4">
    <location>
        <begin position="77"/>
        <end position="152"/>
    </location>
</feature>
<keyword evidence="3" id="KW-0808">Transferase</keyword>
<evidence type="ECO:0000256" key="2">
    <source>
        <dbReference type="ARBA" id="ARBA00022553"/>
    </source>
</evidence>
<dbReference type="PROSITE" id="PS50075">
    <property type="entry name" value="CARRIER"/>
    <property type="match status" value="1"/>
</dbReference>
<comment type="caution">
    <text evidence="5">The sequence shown here is derived from an EMBL/GenBank/DDBJ whole genome shotgun (WGS) entry which is preliminary data.</text>
</comment>
<dbReference type="SUPFAM" id="SSF47336">
    <property type="entry name" value="ACP-like"/>
    <property type="match status" value="1"/>
</dbReference>
<dbReference type="InterPro" id="IPR050091">
    <property type="entry name" value="PKS_NRPS_Biosynth_Enz"/>
</dbReference>
<dbReference type="InterPro" id="IPR009081">
    <property type="entry name" value="PP-bd_ACP"/>
</dbReference>
<proteinExistence type="predicted"/>
<dbReference type="SMART" id="SM00823">
    <property type="entry name" value="PKS_PP"/>
    <property type="match status" value="1"/>
</dbReference>
<keyword evidence="2" id="KW-0597">Phosphoprotein</keyword>
<dbReference type="Pfam" id="PF00550">
    <property type="entry name" value="PP-binding"/>
    <property type="match status" value="1"/>
</dbReference>
<evidence type="ECO:0000256" key="1">
    <source>
        <dbReference type="ARBA" id="ARBA00022450"/>
    </source>
</evidence>
<feature type="non-terminal residue" evidence="5">
    <location>
        <position position="1"/>
    </location>
</feature>
<sequence>AGDLGEADLRRMERAGVKALSIPEGLALLDTALRTDHPVLVPARFTRARTRPQSRRTHPAQPLSERLATMDPEQLHATLADLVADRVAAVLGFADGSAIDHRRQFQELGFDSLTAVELRNQLNAATGLRLPATLIFDYPNPGALTQFVLEQLFPAVAAAEATPAHSDAEVRQFLTTIPISRLREAGLLDSLFRLARLDDRDANNPTEAEAIDTMDADLLIQLALEGGGS</sequence>
<reference evidence="5 6" key="1">
    <citation type="submission" date="2024-09" db="EMBL/GenBank/DDBJ databases">
        <authorList>
            <person name="Sun Q."/>
            <person name="Mori K."/>
        </authorList>
    </citation>
    <scope>NUCLEOTIDE SEQUENCE [LARGE SCALE GENOMIC DNA]</scope>
    <source>
        <strain evidence="5 6">JCM 3028</strain>
    </source>
</reference>
<gene>
    <name evidence="5" type="ORF">ACFFRH_43845</name>
</gene>
<accession>A0ABV5TTI8</accession>
<evidence type="ECO:0000313" key="6">
    <source>
        <dbReference type="Proteomes" id="UP001589610"/>
    </source>
</evidence>
<dbReference type="Gene3D" id="3.40.50.720">
    <property type="entry name" value="NAD(P)-binding Rossmann-like Domain"/>
    <property type="match status" value="1"/>
</dbReference>
<keyword evidence="6" id="KW-1185">Reference proteome</keyword>
<dbReference type="InterPro" id="IPR020806">
    <property type="entry name" value="PKS_PP-bd"/>
</dbReference>
<protein>
    <submittedName>
        <fullName evidence="5">Beta-ketoacyl reductase</fullName>
    </submittedName>
</protein>
<dbReference type="SMART" id="SM01294">
    <property type="entry name" value="PKS_PP_betabranch"/>
    <property type="match status" value="1"/>
</dbReference>
<organism evidence="5 6">
    <name type="scientific">Streptosporangium vulgare</name>
    <dbReference type="NCBI Taxonomy" id="46190"/>
    <lineage>
        <taxon>Bacteria</taxon>
        <taxon>Bacillati</taxon>
        <taxon>Actinomycetota</taxon>
        <taxon>Actinomycetes</taxon>
        <taxon>Streptosporangiales</taxon>
        <taxon>Streptosporangiaceae</taxon>
        <taxon>Streptosporangium</taxon>
    </lineage>
</organism>
<dbReference type="InterPro" id="IPR006162">
    <property type="entry name" value="Ppantetheine_attach_site"/>
</dbReference>
<evidence type="ECO:0000259" key="4">
    <source>
        <dbReference type="PROSITE" id="PS50075"/>
    </source>
</evidence>
<evidence type="ECO:0000313" key="5">
    <source>
        <dbReference type="EMBL" id="MFB9682439.1"/>
    </source>
</evidence>
<dbReference type="Proteomes" id="UP001589610">
    <property type="component" value="Unassembled WGS sequence"/>
</dbReference>
<keyword evidence="1" id="KW-0596">Phosphopantetheine</keyword>
<dbReference type="EMBL" id="JBHMBS010000068">
    <property type="protein sequence ID" value="MFB9682439.1"/>
    <property type="molecule type" value="Genomic_DNA"/>
</dbReference>
<name>A0ABV5TTI8_9ACTN</name>
<dbReference type="InterPro" id="IPR036736">
    <property type="entry name" value="ACP-like_sf"/>
</dbReference>
<dbReference type="PANTHER" id="PTHR43775">
    <property type="entry name" value="FATTY ACID SYNTHASE"/>
    <property type="match status" value="1"/>
</dbReference>
<dbReference type="Gene3D" id="1.10.1200.10">
    <property type="entry name" value="ACP-like"/>
    <property type="match status" value="1"/>
</dbReference>